<evidence type="ECO:0000313" key="7">
    <source>
        <dbReference type="Proteomes" id="UP000502377"/>
    </source>
</evidence>
<dbReference type="PANTHER" id="PTHR11384:SF59">
    <property type="entry name" value="LYSOSOMAL COBALAMIN TRANSPORTER ABCD4"/>
    <property type="match status" value="1"/>
</dbReference>
<accession>A0A6G5QQ61</accession>
<evidence type="ECO:0000256" key="5">
    <source>
        <dbReference type="ARBA" id="ARBA00023136"/>
    </source>
</evidence>
<dbReference type="KEGG" id="crx:CRECT_2319"/>
<dbReference type="SUPFAM" id="SSF90123">
    <property type="entry name" value="ABC transporter transmembrane region"/>
    <property type="match status" value="1"/>
</dbReference>
<evidence type="ECO:0000256" key="3">
    <source>
        <dbReference type="ARBA" id="ARBA00022692"/>
    </source>
</evidence>
<sequence length="340" mass="39830">MFSSFFLNRKWVLWAYLGLVFLISSTYIQVEFIVKINQWTKGFYDIFQNIKDHTIDDFWGKIFQFASYAFPYIFIATLTNYFTRIWVFKWREAMTFEYIKYWQNVKTDVEGSSQRMQEDVYRFARVLESLGAQIVDSIMTLIAFIPILWGLSKQVKVPYMENVEGSLIWIAIVVSVGGLAISWLVGIMLPGLEYNNQKVEAAFRKELVYAEDDKQNYGKPETLGGLFKDLKYNYNRLFLHYGYFDLWRYSFGQSMMLVPLIAMGPSVLSGAITFGVMMQANNAFRQVRGSLNIFMSNWTVITELRSIYKRLSEFEINIQYRGKRAKELPEDIADIKDSVL</sequence>
<gene>
    <name evidence="6" type="ORF">CRECT_2319</name>
</gene>
<protein>
    <submittedName>
        <fullName evidence="6">Long-chain fatty acid ABC transporter, fused permease and ATPase components, SbmA family</fullName>
    </submittedName>
</protein>
<organism evidence="6 7">
    <name type="scientific">Campylobacter rectus</name>
    <name type="common">Wolinella recta</name>
    <dbReference type="NCBI Taxonomy" id="203"/>
    <lineage>
        <taxon>Bacteria</taxon>
        <taxon>Pseudomonadati</taxon>
        <taxon>Campylobacterota</taxon>
        <taxon>Epsilonproteobacteria</taxon>
        <taxon>Campylobacterales</taxon>
        <taxon>Campylobacteraceae</taxon>
        <taxon>Campylobacter</taxon>
    </lineage>
</organism>
<keyword evidence="3" id="KW-0812">Transmembrane</keyword>
<dbReference type="InterPro" id="IPR009248">
    <property type="entry name" value="SbmA_BacA"/>
</dbReference>
<dbReference type="GO" id="GO:0005524">
    <property type="term" value="F:ATP binding"/>
    <property type="evidence" value="ECO:0007669"/>
    <property type="project" value="InterPro"/>
</dbReference>
<dbReference type="InterPro" id="IPR050835">
    <property type="entry name" value="ABC_transporter_sub-D"/>
</dbReference>
<name>A0A6G5QQ61_CAMRE</name>
<comment type="subcellular location">
    <subcellularLocation>
        <location evidence="1">Cell membrane</location>
        <topology evidence="1">Multi-pass membrane protein</topology>
    </subcellularLocation>
</comment>
<dbReference type="GO" id="GO:0015833">
    <property type="term" value="P:peptide transport"/>
    <property type="evidence" value="ECO:0007669"/>
    <property type="project" value="InterPro"/>
</dbReference>
<dbReference type="GO" id="GO:0005886">
    <property type="term" value="C:plasma membrane"/>
    <property type="evidence" value="ECO:0007669"/>
    <property type="project" value="UniProtKB-SubCell"/>
</dbReference>
<dbReference type="EMBL" id="CP012543">
    <property type="protein sequence ID" value="QCD47903.1"/>
    <property type="molecule type" value="Genomic_DNA"/>
</dbReference>
<evidence type="ECO:0000256" key="2">
    <source>
        <dbReference type="ARBA" id="ARBA00022448"/>
    </source>
</evidence>
<keyword evidence="5" id="KW-0472">Membrane</keyword>
<reference evidence="6 7" key="1">
    <citation type="submission" date="2016-07" db="EMBL/GenBank/DDBJ databases">
        <title>Comparative genomics of the Campylobacter concisus group.</title>
        <authorList>
            <person name="Miller W.G."/>
            <person name="Yee E."/>
            <person name="Chapman M.H."/>
            <person name="Huynh S."/>
            <person name="Bono J.L."/>
            <person name="On S.L.W."/>
            <person name="StLeger J."/>
            <person name="Foster G."/>
            <person name="Parker C.T."/>
        </authorList>
    </citation>
    <scope>NUCLEOTIDE SEQUENCE [LARGE SCALE GENOMIC DNA]</scope>
    <source>
        <strain evidence="6 7">ATCC 33238</strain>
    </source>
</reference>
<dbReference type="PANTHER" id="PTHR11384">
    <property type="entry name" value="ATP-BINDING CASSETTE, SUB-FAMILY D MEMBER"/>
    <property type="match status" value="1"/>
</dbReference>
<dbReference type="AlphaFoldDB" id="A0A6G5QQ61"/>
<dbReference type="Proteomes" id="UP000502377">
    <property type="component" value="Chromosome"/>
</dbReference>
<evidence type="ECO:0000256" key="4">
    <source>
        <dbReference type="ARBA" id="ARBA00022989"/>
    </source>
</evidence>
<dbReference type="Gene3D" id="1.20.1560.10">
    <property type="entry name" value="ABC transporter type 1, transmembrane domain"/>
    <property type="match status" value="1"/>
</dbReference>
<dbReference type="NCBIfam" id="NF009036">
    <property type="entry name" value="PRK12369.1"/>
    <property type="match status" value="1"/>
</dbReference>
<dbReference type="GO" id="GO:1904680">
    <property type="term" value="F:peptide transmembrane transporter activity"/>
    <property type="evidence" value="ECO:0007669"/>
    <property type="project" value="InterPro"/>
</dbReference>
<dbReference type="InterPro" id="IPR036640">
    <property type="entry name" value="ABC1_TM_sf"/>
</dbReference>
<proteinExistence type="predicted"/>
<keyword evidence="4" id="KW-1133">Transmembrane helix</keyword>
<evidence type="ECO:0000313" key="6">
    <source>
        <dbReference type="EMBL" id="QCD47903.1"/>
    </source>
</evidence>
<keyword evidence="2" id="KW-0813">Transport</keyword>
<evidence type="ECO:0000256" key="1">
    <source>
        <dbReference type="ARBA" id="ARBA00004651"/>
    </source>
</evidence>
<dbReference type="Pfam" id="PF05992">
    <property type="entry name" value="SbmA_BacA"/>
    <property type="match status" value="1"/>
</dbReference>
<dbReference type="RefSeq" id="WP_002944040.1">
    <property type="nucleotide sequence ID" value="NZ_CAJPTG010000047.1"/>
</dbReference>